<dbReference type="PROSITE" id="PS50903">
    <property type="entry name" value="RUBREDOXIN_LIKE"/>
    <property type="match status" value="1"/>
</dbReference>
<dbReference type="PANTHER" id="PTHR47627">
    <property type="entry name" value="RUBREDOXIN"/>
    <property type="match status" value="1"/>
</dbReference>
<dbReference type="AlphaFoldDB" id="A0A101FJH6"/>
<dbReference type="GO" id="GO:0043448">
    <property type="term" value="P:alkane catabolic process"/>
    <property type="evidence" value="ECO:0007669"/>
    <property type="project" value="TreeGrafter"/>
</dbReference>
<dbReference type="PANTHER" id="PTHR47627:SF1">
    <property type="entry name" value="RUBREDOXIN-1-RELATED"/>
    <property type="match status" value="1"/>
</dbReference>
<dbReference type="InterPro" id="IPR018527">
    <property type="entry name" value="Rubredoxin_Fe_BS"/>
</dbReference>
<feature type="binding site" evidence="8">
    <location>
        <position position="9"/>
    </location>
    <ligand>
        <name>Fe cation</name>
        <dbReference type="ChEBI" id="CHEBI:24875"/>
    </ligand>
</feature>
<feature type="binding site" evidence="8">
    <location>
        <position position="42"/>
    </location>
    <ligand>
        <name>Fe cation</name>
        <dbReference type="ChEBI" id="CHEBI:24875"/>
    </ligand>
</feature>
<feature type="binding site" evidence="8">
    <location>
        <position position="6"/>
    </location>
    <ligand>
        <name>Fe cation</name>
        <dbReference type="ChEBI" id="CHEBI:24875"/>
    </ligand>
</feature>
<dbReference type="CDD" id="cd00730">
    <property type="entry name" value="rubredoxin"/>
    <property type="match status" value="1"/>
</dbReference>
<feature type="domain" description="Rubredoxin-like" evidence="9">
    <location>
        <begin position="1"/>
        <end position="52"/>
    </location>
</feature>
<evidence type="ECO:0000256" key="7">
    <source>
        <dbReference type="PIRNR" id="PIRNR000071"/>
    </source>
</evidence>
<dbReference type="PRINTS" id="PR00163">
    <property type="entry name" value="RUBREDOXIN"/>
</dbReference>
<evidence type="ECO:0000256" key="8">
    <source>
        <dbReference type="PIRSR" id="PIRSR000071-1"/>
    </source>
</evidence>
<keyword evidence="4 7" id="KW-0479">Metal-binding</keyword>
<dbReference type="GO" id="GO:0009055">
    <property type="term" value="F:electron transfer activity"/>
    <property type="evidence" value="ECO:0007669"/>
    <property type="project" value="InterPro"/>
</dbReference>
<evidence type="ECO:0000256" key="4">
    <source>
        <dbReference type="ARBA" id="ARBA00022723"/>
    </source>
</evidence>
<dbReference type="InterPro" id="IPR024934">
    <property type="entry name" value="Rubredoxin-like_dom"/>
</dbReference>
<keyword evidence="3 7" id="KW-0813">Transport</keyword>
<gene>
    <name evidence="10" type="ORF">DCE01_04560</name>
</gene>
<dbReference type="Proteomes" id="UP000257240">
    <property type="component" value="Unassembled WGS sequence"/>
</dbReference>
<comment type="cofactor">
    <cofactor evidence="7 8">
        <name>Fe(3+)</name>
        <dbReference type="ChEBI" id="CHEBI:29034"/>
    </cofactor>
    <text evidence="7 8">Binds 1 Fe(3+) ion per subunit.</text>
</comment>
<evidence type="ECO:0000313" key="11">
    <source>
        <dbReference type="Proteomes" id="UP000257240"/>
    </source>
</evidence>
<organism evidence="10 11">
    <name type="scientific">Thermodesulfobacterium commune</name>
    <dbReference type="NCBI Taxonomy" id="1741"/>
    <lineage>
        <taxon>Bacteria</taxon>
        <taxon>Pseudomonadati</taxon>
        <taxon>Thermodesulfobacteriota</taxon>
        <taxon>Thermodesulfobacteria</taxon>
        <taxon>Thermodesulfobacteriales</taxon>
        <taxon>Thermodesulfobacteriaceae</taxon>
        <taxon>Thermodesulfobacterium</taxon>
    </lineage>
</organism>
<protein>
    <recommendedName>
        <fullName evidence="7">Rubredoxin</fullName>
    </recommendedName>
</protein>
<dbReference type="SUPFAM" id="SSF57802">
    <property type="entry name" value="Rubredoxin-like"/>
    <property type="match status" value="1"/>
</dbReference>
<keyword evidence="6 7" id="KW-0408">Iron</keyword>
<comment type="caution">
    <text evidence="10">The sequence shown here is derived from an EMBL/GenBank/DDBJ whole genome shotgun (WGS) entry which is preliminary data.</text>
</comment>
<dbReference type="RefSeq" id="WP_081856490.1">
    <property type="nucleotide sequence ID" value="NZ_DAINLL010000009.1"/>
</dbReference>
<evidence type="ECO:0000313" key="10">
    <source>
        <dbReference type="EMBL" id="HAA84036.1"/>
    </source>
</evidence>
<reference evidence="10 11" key="1">
    <citation type="journal article" date="2018" name="Nat. Biotechnol.">
        <title>A standardized bacterial taxonomy based on genome phylogeny substantially revises the tree of life.</title>
        <authorList>
            <person name="Parks D.H."/>
            <person name="Chuvochina M."/>
            <person name="Waite D.W."/>
            <person name="Rinke C."/>
            <person name="Skarshewski A."/>
            <person name="Chaumeil P.A."/>
            <person name="Hugenholtz P."/>
        </authorList>
    </citation>
    <scope>NUCLEOTIDE SEQUENCE [LARGE SCALE GENOMIC DNA]</scope>
    <source>
        <strain evidence="10">UBA12529</strain>
    </source>
</reference>
<dbReference type="PIRSF" id="PIRSF000071">
    <property type="entry name" value="Rubredoxin"/>
    <property type="match status" value="1"/>
</dbReference>
<evidence type="ECO:0000256" key="5">
    <source>
        <dbReference type="ARBA" id="ARBA00022982"/>
    </source>
</evidence>
<name>A0A101FJH6_9BACT</name>
<dbReference type="PROSITE" id="PS00202">
    <property type="entry name" value="RUBREDOXIN"/>
    <property type="match status" value="1"/>
</dbReference>
<feature type="binding site" evidence="8">
    <location>
        <position position="39"/>
    </location>
    <ligand>
        <name>Fe cation</name>
        <dbReference type="ChEBI" id="CHEBI:24875"/>
    </ligand>
</feature>
<dbReference type="Gene3D" id="2.20.28.10">
    <property type="match status" value="1"/>
</dbReference>
<evidence type="ECO:0000256" key="2">
    <source>
        <dbReference type="ARBA" id="ARBA00005337"/>
    </source>
</evidence>
<proteinExistence type="inferred from homology"/>
<dbReference type="NCBIfam" id="NF045768">
    <property type="entry name" value="RubredRD"/>
    <property type="match status" value="1"/>
</dbReference>
<dbReference type="FunFam" id="2.20.28.10:FF:000001">
    <property type="entry name" value="Rubredoxin"/>
    <property type="match status" value="1"/>
</dbReference>
<evidence type="ECO:0000256" key="1">
    <source>
        <dbReference type="ARBA" id="ARBA00002360"/>
    </source>
</evidence>
<dbReference type="InterPro" id="IPR024935">
    <property type="entry name" value="Rubredoxin_dom"/>
</dbReference>
<dbReference type="InterPro" id="IPR024922">
    <property type="entry name" value="Rubredoxin"/>
</dbReference>
<comment type="function">
    <text evidence="1">Rubredoxin is a small nonheme, iron protein lacking acid-labile sulfide. Its single Fe, chelated to 4 Cys, functions as an electron acceptor and may also stabilize the conformation of the molecule.</text>
</comment>
<sequence>MKKYKCSVCGYVYDPANGDPDNGIPAGTPFESLPDDWTCPICGAAKSDFVPED</sequence>
<evidence type="ECO:0000259" key="9">
    <source>
        <dbReference type="PROSITE" id="PS50903"/>
    </source>
</evidence>
<evidence type="ECO:0000256" key="3">
    <source>
        <dbReference type="ARBA" id="ARBA00022448"/>
    </source>
</evidence>
<dbReference type="EMBL" id="DLVE01000059">
    <property type="protein sequence ID" value="HAA84036.1"/>
    <property type="molecule type" value="Genomic_DNA"/>
</dbReference>
<comment type="similarity">
    <text evidence="2 7">Belongs to the rubredoxin family.</text>
</comment>
<keyword evidence="5 7" id="KW-0249">Electron transport</keyword>
<dbReference type="InterPro" id="IPR050526">
    <property type="entry name" value="Rubredoxin_ET"/>
</dbReference>
<dbReference type="GO" id="GO:0005506">
    <property type="term" value="F:iron ion binding"/>
    <property type="evidence" value="ECO:0007669"/>
    <property type="project" value="InterPro"/>
</dbReference>
<evidence type="ECO:0000256" key="6">
    <source>
        <dbReference type="ARBA" id="ARBA00023004"/>
    </source>
</evidence>
<dbReference type="Pfam" id="PF00301">
    <property type="entry name" value="Rubredoxin"/>
    <property type="match status" value="1"/>
</dbReference>
<accession>A0A101FJH6</accession>